<dbReference type="Proteomes" id="UP000019478">
    <property type="component" value="Unassembled WGS sequence"/>
</dbReference>
<dbReference type="eggNOG" id="ENOG502SBG2">
    <property type="taxonomic scope" value="Eukaryota"/>
</dbReference>
<proteinExistence type="predicted"/>
<dbReference type="RefSeq" id="XP_007731401.1">
    <property type="nucleotide sequence ID" value="XM_007733211.1"/>
</dbReference>
<dbReference type="AlphaFoldDB" id="W9Z687"/>
<protein>
    <recommendedName>
        <fullName evidence="4">DRBM domain-containing protein</fullName>
    </recommendedName>
</protein>
<dbReference type="GeneID" id="19167201"/>
<sequence length="206" mass="22508">MHGVPCGPKEVGQPCNGPGMRYPRVRVAVEFDSLLGVCHISPSQTLTRGPHSGLCQRRRWPEPAYQISYSPAGYRCVVRVNNREYQTSNYHPSESSAREGAALIAFNICRNFSANDGFFPAGFAHGGVIQGNPVPVGSGRHSRRSGKDTRAEYRYGDTDSSGSRSGGSSPDWTDSGRPGRPQLSTNRRDIYASEASHHGKRAVPRY</sequence>
<keyword evidence="3" id="KW-1185">Reference proteome</keyword>
<dbReference type="HOGENOM" id="CLU_099958_3_0_1"/>
<comment type="caution">
    <text evidence="2">The sequence shown here is derived from an EMBL/GenBank/DDBJ whole genome shotgun (WGS) entry which is preliminary data.</text>
</comment>
<accession>W9Z687</accession>
<feature type="compositionally biased region" description="Low complexity" evidence="1">
    <location>
        <begin position="160"/>
        <end position="169"/>
    </location>
</feature>
<evidence type="ECO:0000313" key="2">
    <source>
        <dbReference type="EMBL" id="EXJ90004.1"/>
    </source>
</evidence>
<feature type="region of interest" description="Disordered" evidence="1">
    <location>
        <begin position="133"/>
        <end position="206"/>
    </location>
</feature>
<evidence type="ECO:0008006" key="4">
    <source>
        <dbReference type="Google" id="ProtNLM"/>
    </source>
</evidence>
<organism evidence="2 3">
    <name type="scientific">Capronia epimyces CBS 606.96</name>
    <dbReference type="NCBI Taxonomy" id="1182542"/>
    <lineage>
        <taxon>Eukaryota</taxon>
        <taxon>Fungi</taxon>
        <taxon>Dikarya</taxon>
        <taxon>Ascomycota</taxon>
        <taxon>Pezizomycotina</taxon>
        <taxon>Eurotiomycetes</taxon>
        <taxon>Chaetothyriomycetidae</taxon>
        <taxon>Chaetothyriales</taxon>
        <taxon>Herpotrichiellaceae</taxon>
        <taxon>Capronia</taxon>
    </lineage>
</organism>
<dbReference type="SUPFAM" id="SSF54768">
    <property type="entry name" value="dsRNA-binding domain-like"/>
    <property type="match status" value="1"/>
</dbReference>
<feature type="compositionally biased region" description="Basic and acidic residues" evidence="1">
    <location>
        <begin position="186"/>
        <end position="197"/>
    </location>
</feature>
<gene>
    <name evidence="2" type="ORF">A1O3_03072</name>
</gene>
<name>W9Z687_9EURO</name>
<reference evidence="2 3" key="1">
    <citation type="submission" date="2013-03" db="EMBL/GenBank/DDBJ databases">
        <title>The Genome Sequence of Capronia epimyces CBS 606.96.</title>
        <authorList>
            <consortium name="The Broad Institute Genomics Platform"/>
            <person name="Cuomo C."/>
            <person name="de Hoog S."/>
            <person name="Gorbushina A."/>
            <person name="Walker B."/>
            <person name="Young S.K."/>
            <person name="Zeng Q."/>
            <person name="Gargeya S."/>
            <person name="Fitzgerald M."/>
            <person name="Haas B."/>
            <person name="Abouelleil A."/>
            <person name="Allen A.W."/>
            <person name="Alvarado L."/>
            <person name="Arachchi H.M."/>
            <person name="Berlin A.M."/>
            <person name="Chapman S.B."/>
            <person name="Gainer-Dewar J."/>
            <person name="Goldberg J."/>
            <person name="Griggs A."/>
            <person name="Gujja S."/>
            <person name="Hansen M."/>
            <person name="Howarth C."/>
            <person name="Imamovic A."/>
            <person name="Ireland A."/>
            <person name="Larimer J."/>
            <person name="McCowan C."/>
            <person name="Murphy C."/>
            <person name="Pearson M."/>
            <person name="Poon T.W."/>
            <person name="Priest M."/>
            <person name="Roberts A."/>
            <person name="Saif S."/>
            <person name="Shea T."/>
            <person name="Sisk P."/>
            <person name="Sykes S."/>
            <person name="Wortman J."/>
            <person name="Nusbaum C."/>
            <person name="Birren B."/>
        </authorList>
    </citation>
    <scope>NUCLEOTIDE SEQUENCE [LARGE SCALE GENOMIC DNA]</scope>
    <source>
        <strain evidence="2 3">CBS 606.96</strain>
    </source>
</reference>
<dbReference type="OrthoDB" id="5274873at2759"/>
<evidence type="ECO:0000256" key="1">
    <source>
        <dbReference type="SAM" id="MobiDB-lite"/>
    </source>
</evidence>
<dbReference type="Gene3D" id="3.30.160.20">
    <property type="match status" value="1"/>
</dbReference>
<dbReference type="EMBL" id="AMGY01000002">
    <property type="protein sequence ID" value="EXJ90004.1"/>
    <property type="molecule type" value="Genomic_DNA"/>
</dbReference>
<feature type="compositionally biased region" description="Basic and acidic residues" evidence="1">
    <location>
        <begin position="145"/>
        <end position="157"/>
    </location>
</feature>
<evidence type="ECO:0000313" key="3">
    <source>
        <dbReference type="Proteomes" id="UP000019478"/>
    </source>
</evidence>